<keyword evidence="1" id="KW-0472">Membrane</keyword>
<organism evidence="2 3">
    <name type="scientific">Clarias magur</name>
    <name type="common">Asian catfish</name>
    <name type="synonym">Macropteronotus magur</name>
    <dbReference type="NCBI Taxonomy" id="1594786"/>
    <lineage>
        <taxon>Eukaryota</taxon>
        <taxon>Metazoa</taxon>
        <taxon>Chordata</taxon>
        <taxon>Craniata</taxon>
        <taxon>Vertebrata</taxon>
        <taxon>Euteleostomi</taxon>
        <taxon>Actinopterygii</taxon>
        <taxon>Neopterygii</taxon>
        <taxon>Teleostei</taxon>
        <taxon>Ostariophysi</taxon>
        <taxon>Siluriformes</taxon>
        <taxon>Clariidae</taxon>
        <taxon>Clarias</taxon>
    </lineage>
</organism>
<evidence type="ECO:0000313" key="2">
    <source>
        <dbReference type="EMBL" id="KAF5895134.1"/>
    </source>
</evidence>
<accession>A0A8J4UBR1</accession>
<sequence length="70" mass="7771">MKLCGGIRAALALADTDLQCEISEKQQLVLTFSGRLLVLFVYVFIIWDLAVSRRGTPGTRNLKDSINTET</sequence>
<keyword evidence="1" id="KW-0812">Transmembrane</keyword>
<comment type="caution">
    <text evidence="2">The sequence shown here is derived from an EMBL/GenBank/DDBJ whole genome shotgun (WGS) entry which is preliminary data.</text>
</comment>
<evidence type="ECO:0000256" key="1">
    <source>
        <dbReference type="SAM" id="Phobius"/>
    </source>
</evidence>
<evidence type="ECO:0000313" key="3">
    <source>
        <dbReference type="Proteomes" id="UP000727407"/>
    </source>
</evidence>
<feature type="transmembrane region" description="Helical" evidence="1">
    <location>
        <begin position="32"/>
        <end position="51"/>
    </location>
</feature>
<proteinExistence type="predicted"/>
<gene>
    <name evidence="2" type="ORF">DAT39_015161</name>
</gene>
<reference evidence="2" key="1">
    <citation type="submission" date="2020-07" db="EMBL/GenBank/DDBJ databases">
        <title>Clarias magur genome sequencing, assembly and annotation.</title>
        <authorList>
            <person name="Kushwaha B."/>
            <person name="Kumar R."/>
            <person name="Das P."/>
            <person name="Joshi C.G."/>
            <person name="Kumar D."/>
            <person name="Nagpure N.S."/>
            <person name="Pandey M."/>
            <person name="Agarwal S."/>
            <person name="Srivastava S."/>
            <person name="Singh M."/>
            <person name="Sahoo L."/>
            <person name="Jayasankar P."/>
            <person name="Meher P.K."/>
            <person name="Koringa P.G."/>
            <person name="Iquebal M.A."/>
            <person name="Das S.P."/>
            <person name="Bit A."/>
            <person name="Patnaik S."/>
            <person name="Patel N."/>
            <person name="Shah T.M."/>
            <person name="Hinsu A."/>
            <person name="Jena J.K."/>
        </authorList>
    </citation>
    <scope>NUCLEOTIDE SEQUENCE</scope>
    <source>
        <strain evidence="2">CIFAMagur01</strain>
        <tissue evidence="2">Testis</tissue>
    </source>
</reference>
<dbReference type="AlphaFoldDB" id="A0A8J4UBR1"/>
<protein>
    <submittedName>
        <fullName evidence="2">Uncharacterized protein</fullName>
    </submittedName>
</protein>
<name>A0A8J4UBR1_CLAMG</name>
<feature type="non-terminal residue" evidence="2">
    <location>
        <position position="70"/>
    </location>
</feature>
<keyword evidence="3" id="KW-1185">Reference proteome</keyword>
<keyword evidence="1" id="KW-1133">Transmembrane helix</keyword>
<dbReference type="EMBL" id="QNUK01000339">
    <property type="protein sequence ID" value="KAF5895134.1"/>
    <property type="molecule type" value="Genomic_DNA"/>
</dbReference>
<dbReference type="Proteomes" id="UP000727407">
    <property type="component" value="Unassembled WGS sequence"/>
</dbReference>